<dbReference type="Pfam" id="PF05233">
    <property type="entry name" value="PHB_acc"/>
    <property type="match status" value="1"/>
</dbReference>
<keyword evidence="4" id="KW-1185">Reference proteome</keyword>
<proteinExistence type="predicted"/>
<dbReference type="AlphaFoldDB" id="A0A1H6ATX6"/>
<dbReference type="EMBL" id="FNUY01000006">
    <property type="protein sequence ID" value="SEG52078.1"/>
    <property type="molecule type" value="Genomic_DNA"/>
</dbReference>
<evidence type="ECO:0000313" key="3">
    <source>
        <dbReference type="EMBL" id="SEG52078.1"/>
    </source>
</evidence>
<dbReference type="InterPro" id="IPR012909">
    <property type="entry name" value="PHA_DNA-bd_N"/>
</dbReference>
<dbReference type="Pfam" id="PF07879">
    <property type="entry name" value="PHB_acc_N"/>
    <property type="match status" value="1"/>
</dbReference>
<organism evidence="3 4">
    <name type="scientific">Bosea lathyri</name>
    <dbReference type="NCBI Taxonomy" id="1036778"/>
    <lineage>
        <taxon>Bacteria</taxon>
        <taxon>Pseudomonadati</taxon>
        <taxon>Pseudomonadota</taxon>
        <taxon>Alphaproteobacteria</taxon>
        <taxon>Hyphomicrobiales</taxon>
        <taxon>Boseaceae</taxon>
        <taxon>Bosea</taxon>
    </lineage>
</organism>
<gene>
    <name evidence="3" type="ORF">SAMN04488115_106146</name>
</gene>
<evidence type="ECO:0000313" key="4">
    <source>
        <dbReference type="Proteomes" id="UP000236743"/>
    </source>
</evidence>
<dbReference type="InterPro" id="IPR010134">
    <property type="entry name" value="PHA_reg_PhaR"/>
</dbReference>
<dbReference type="NCBIfam" id="TIGR01848">
    <property type="entry name" value="PHA_reg_PhaR"/>
    <property type="match status" value="1"/>
</dbReference>
<accession>A0A1H6ATX6</accession>
<protein>
    <submittedName>
        <fullName evidence="3">Polyhydroxyalkanoate synthesis repressor PhaR</fullName>
    </submittedName>
</protein>
<name>A0A1H6ATX6_9HYPH</name>
<sequence>MSWRSALAPDRLFRSPPSKAQALASSEAKGAALPEIAADWLWVAVKPGSFRLNSGGFLHRTLKKLAAQHRQAIVLPRETVPLSSVAIFAGRARANVMQDLMANDKEPTVIKKYANRRLYHTGTSSYVTLEDLAGLVRGGEDFVVYDAKSGDDITRSVLAQIIFDEEAKDGQNLLPIAFLRQLIRFYGDSMQALVPRYLEFSMDHLTKDQNQFREQMGKAFGGAAFGGGGALDAIQAQTRANMAMFTEAFRVFNPFAAAAAAKAKEEGAAGAAKGDDLGDLKRELNEMRDRLDKLAKTK</sequence>
<evidence type="ECO:0000259" key="2">
    <source>
        <dbReference type="Pfam" id="PF07879"/>
    </source>
</evidence>
<evidence type="ECO:0000259" key="1">
    <source>
        <dbReference type="Pfam" id="PF05233"/>
    </source>
</evidence>
<dbReference type="GO" id="GO:0006355">
    <property type="term" value="P:regulation of DNA-templated transcription"/>
    <property type="evidence" value="ECO:0007669"/>
    <property type="project" value="InterPro"/>
</dbReference>
<reference evidence="3 4" key="1">
    <citation type="submission" date="2016-10" db="EMBL/GenBank/DDBJ databases">
        <authorList>
            <person name="de Groot N.N."/>
        </authorList>
    </citation>
    <scope>NUCLEOTIDE SEQUENCE [LARGE SCALE GENOMIC DNA]</scope>
    <source>
        <strain evidence="3 4">DSM 26656</strain>
    </source>
</reference>
<dbReference type="Proteomes" id="UP000236743">
    <property type="component" value="Unassembled WGS sequence"/>
</dbReference>
<dbReference type="InterPro" id="IPR007897">
    <property type="entry name" value="PHB_accumulat"/>
</dbReference>
<feature type="domain" description="PHA accumulation regulator DNA-binding N-terminal" evidence="2">
    <location>
        <begin position="109"/>
        <end position="168"/>
    </location>
</feature>
<feature type="domain" description="PHB accumulation regulatory" evidence="1">
    <location>
        <begin position="174"/>
        <end position="213"/>
    </location>
</feature>